<keyword evidence="3" id="KW-1185">Reference proteome</keyword>
<name>A0A4Y8KNR6_9MICO</name>
<dbReference type="AlphaFoldDB" id="A0A4Y8KNR6"/>
<dbReference type="RefSeq" id="WP_134173993.1">
    <property type="nucleotide sequence ID" value="NZ_SODI01000001.1"/>
</dbReference>
<organism evidence="2 3">
    <name type="scientific">Cryobacterium psychrophilum</name>
    <dbReference type="NCBI Taxonomy" id="41988"/>
    <lineage>
        <taxon>Bacteria</taxon>
        <taxon>Bacillati</taxon>
        <taxon>Actinomycetota</taxon>
        <taxon>Actinomycetes</taxon>
        <taxon>Micrococcales</taxon>
        <taxon>Microbacteriaceae</taxon>
        <taxon>Cryobacterium</taxon>
    </lineage>
</organism>
<reference evidence="2 3" key="1">
    <citation type="submission" date="2019-03" db="EMBL/GenBank/DDBJ databases">
        <title>Genomics of glacier-inhabiting Cryobacterium strains.</title>
        <authorList>
            <person name="Liu Q."/>
            <person name="Xin Y.-H."/>
        </authorList>
    </citation>
    <scope>NUCLEOTIDE SEQUENCE [LARGE SCALE GENOMIC DNA]</scope>
    <source>
        <strain evidence="2 3">CGMCC 1.4292</strain>
    </source>
</reference>
<dbReference type="Pfam" id="PF21948">
    <property type="entry name" value="LplA-B_cat"/>
    <property type="match status" value="1"/>
</dbReference>
<dbReference type="PROSITE" id="PS51733">
    <property type="entry name" value="BPL_LPL_CATALYTIC"/>
    <property type="match status" value="1"/>
</dbReference>
<dbReference type="InterPro" id="IPR045864">
    <property type="entry name" value="aa-tRNA-synth_II/BPL/LPL"/>
</dbReference>
<dbReference type="Gene3D" id="3.30.930.10">
    <property type="entry name" value="Bira Bifunctional Protein, Domain 2"/>
    <property type="match status" value="1"/>
</dbReference>
<evidence type="ECO:0000259" key="1">
    <source>
        <dbReference type="PROSITE" id="PS51733"/>
    </source>
</evidence>
<dbReference type="GO" id="GO:0016874">
    <property type="term" value="F:ligase activity"/>
    <property type="evidence" value="ECO:0007669"/>
    <property type="project" value="UniProtKB-KW"/>
</dbReference>
<evidence type="ECO:0000313" key="2">
    <source>
        <dbReference type="EMBL" id="TFD78638.1"/>
    </source>
</evidence>
<dbReference type="InterPro" id="IPR004143">
    <property type="entry name" value="BPL_LPL_catalytic"/>
</dbReference>
<comment type="caution">
    <text evidence="2">The sequence shown here is derived from an EMBL/GenBank/DDBJ whole genome shotgun (WGS) entry which is preliminary data.</text>
</comment>
<dbReference type="SUPFAM" id="SSF55681">
    <property type="entry name" value="Class II aaRS and biotin synthetases"/>
    <property type="match status" value="1"/>
</dbReference>
<accession>A0A4Y8KNR6</accession>
<dbReference type="EMBL" id="SOHQ01000028">
    <property type="protein sequence ID" value="TFD78638.1"/>
    <property type="molecule type" value="Genomic_DNA"/>
</dbReference>
<sequence>MHDVDTMAEANGPIVLRGRAGSAAQDDMDETLRLLREMQGNAQPVSTLRAYSPLPTMAFSRRESLLPGFTEAEACARGHGFEPVIRLAGGRAVAYDETCVVIDLLTQASGHFQHTRAFEVAAGCFRDTLRGLGADARIGAVPGEYCAGEHSVNARGTVKLVGIAQRVVRGARLVTASIVLGPAEPLRDVVDEVYRIMGLPWDPATFGSMADEGAPRSVDELSDFIVQGLSAVHTEWASPFR</sequence>
<dbReference type="OrthoDB" id="5243608at2"/>
<protein>
    <submittedName>
        <fullName evidence="2">Lipoate--protein ligase family protein</fullName>
    </submittedName>
</protein>
<feature type="domain" description="BPL/LPL catalytic" evidence="1">
    <location>
        <begin position="42"/>
        <end position="237"/>
    </location>
</feature>
<proteinExistence type="predicted"/>
<dbReference type="Proteomes" id="UP000298218">
    <property type="component" value="Unassembled WGS sequence"/>
</dbReference>
<gene>
    <name evidence="2" type="ORF">E3T53_10715</name>
</gene>
<evidence type="ECO:0000313" key="3">
    <source>
        <dbReference type="Proteomes" id="UP000298218"/>
    </source>
</evidence>
<keyword evidence="2" id="KW-0436">Ligase</keyword>